<feature type="transmembrane region" description="Helical" evidence="5">
    <location>
        <begin position="207"/>
        <end position="228"/>
    </location>
</feature>
<accession>A0A494W605</accession>
<evidence type="ECO:0000256" key="3">
    <source>
        <dbReference type="ARBA" id="ARBA00023136"/>
    </source>
</evidence>
<dbReference type="Proteomes" id="UP000279959">
    <property type="component" value="Chromosome"/>
</dbReference>
<evidence type="ECO:0000256" key="4">
    <source>
        <dbReference type="SAM" id="MobiDB-lite"/>
    </source>
</evidence>
<evidence type="ECO:0000256" key="2">
    <source>
        <dbReference type="ARBA" id="ARBA00022989"/>
    </source>
</evidence>
<keyword evidence="3 5" id="KW-0472">Membrane</keyword>
<dbReference type="AlphaFoldDB" id="A0A494W605"/>
<dbReference type="Pfam" id="PF07690">
    <property type="entry name" value="MFS_1"/>
    <property type="match status" value="1"/>
</dbReference>
<feature type="transmembrane region" description="Helical" evidence="5">
    <location>
        <begin position="118"/>
        <end position="136"/>
    </location>
</feature>
<dbReference type="EMBL" id="AP018664">
    <property type="protein sequence ID" value="BBD99681.1"/>
    <property type="molecule type" value="Genomic_DNA"/>
</dbReference>
<dbReference type="GO" id="GO:0022857">
    <property type="term" value="F:transmembrane transporter activity"/>
    <property type="evidence" value="ECO:0007669"/>
    <property type="project" value="InterPro"/>
</dbReference>
<feature type="transmembrane region" description="Helical" evidence="5">
    <location>
        <begin position="259"/>
        <end position="280"/>
    </location>
</feature>
<evidence type="ECO:0000256" key="1">
    <source>
        <dbReference type="ARBA" id="ARBA00022692"/>
    </source>
</evidence>
<feature type="transmembrane region" description="Helical" evidence="5">
    <location>
        <begin position="87"/>
        <end position="106"/>
    </location>
</feature>
<dbReference type="Gene3D" id="1.20.1250.20">
    <property type="entry name" value="MFS general substrate transporter like domains"/>
    <property type="match status" value="2"/>
</dbReference>
<keyword evidence="2 5" id="KW-1133">Transmembrane helix</keyword>
<proteinExistence type="predicted"/>
<name>A0A494W605_9SPHN</name>
<feature type="transmembrane region" description="Helical" evidence="5">
    <location>
        <begin position="323"/>
        <end position="344"/>
    </location>
</feature>
<evidence type="ECO:0000259" key="6">
    <source>
        <dbReference type="PROSITE" id="PS50850"/>
    </source>
</evidence>
<organism evidence="7 8">
    <name type="scientific">Sphingobium amiense</name>
    <dbReference type="NCBI Taxonomy" id="135719"/>
    <lineage>
        <taxon>Bacteria</taxon>
        <taxon>Pseudomonadati</taxon>
        <taxon>Pseudomonadota</taxon>
        <taxon>Alphaproteobacteria</taxon>
        <taxon>Sphingomonadales</taxon>
        <taxon>Sphingomonadaceae</taxon>
        <taxon>Sphingobium</taxon>
    </lineage>
</organism>
<keyword evidence="1 5" id="KW-0812">Transmembrane</keyword>
<feature type="region of interest" description="Disordered" evidence="4">
    <location>
        <begin position="1"/>
        <end position="31"/>
    </location>
</feature>
<evidence type="ECO:0000313" key="8">
    <source>
        <dbReference type="Proteomes" id="UP000279959"/>
    </source>
</evidence>
<protein>
    <submittedName>
        <fullName evidence="7">MFS transporter</fullName>
    </submittedName>
</protein>
<dbReference type="PROSITE" id="PS50850">
    <property type="entry name" value="MFS"/>
    <property type="match status" value="1"/>
</dbReference>
<reference evidence="7 8" key="1">
    <citation type="submission" date="2018-05" db="EMBL/GenBank/DDBJ databases">
        <title>Complete Genome Sequence of the Nonylphenol-Degrading Bacterium Sphingobium amiense DSM 16289T.</title>
        <authorList>
            <person name="Ootsuka M."/>
            <person name="Nishizawa T."/>
            <person name="Ohta H."/>
        </authorList>
    </citation>
    <scope>NUCLEOTIDE SEQUENCE [LARGE SCALE GENOMIC DNA]</scope>
    <source>
        <strain evidence="7 8">DSM 16289</strain>
    </source>
</reference>
<dbReference type="SUPFAM" id="SSF103473">
    <property type="entry name" value="MFS general substrate transporter"/>
    <property type="match status" value="1"/>
</dbReference>
<gene>
    <name evidence="7" type="ORF">SAMIE_1031820</name>
</gene>
<dbReference type="InterPro" id="IPR050327">
    <property type="entry name" value="Proton-linked_MCT"/>
</dbReference>
<feature type="domain" description="Major facilitator superfamily (MFS) profile" evidence="6">
    <location>
        <begin position="51"/>
        <end position="440"/>
    </location>
</feature>
<dbReference type="InterPro" id="IPR020846">
    <property type="entry name" value="MFS_dom"/>
</dbReference>
<sequence>MTNVISSRFRPTATQGGPVGEPSATSSGIASEEANESLVRLLVQEWREGWRPGFAAILGCALGYTLWLVLSSFFVEALQKEFGWSRGDIAFANSAGIVTGFAAPLLGRIVDRLGAKTVVIAGLATSALCYILLALMNGSLTYYYAVYFLLTVAGMSTTGITYARIIVGTFTATRGTSLAMLRVGVALSHAVMPLLLFPVIARFGSAGGFFMFAAINGLIMLPVVLLCVPRNLSPVGPARELEAGDRPTRWQLLMRRPKIFVISLAAMLHTAPVMAIMTQLKPIGVSLGLEPAAAAGALSALGVAAIIGALVAGLFVDRVWAPAIAFLLCCLVPAGGCIMLATLGDGISGPSFYLAVILIGIGMGGESDVLSYMVARYFGVQDFATIAGIAALAVTVGIAAGAALIGRAYDVFGNYQVSLIAAAVSLTLAGAAYLMMGRYPKAGASGL</sequence>
<feature type="transmembrane region" description="Helical" evidence="5">
    <location>
        <begin position="179"/>
        <end position="201"/>
    </location>
</feature>
<feature type="transmembrane region" description="Helical" evidence="5">
    <location>
        <begin position="292"/>
        <end position="316"/>
    </location>
</feature>
<feature type="transmembrane region" description="Helical" evidence="5">
    <location>
        <begin position="142"/>
        <end position="167"/>
    </location>
</feature>
<dbReference type="InterPro" id="IPR036259">
    <property type="entry name" value="MFS_trans_sf"/>
</dbReference>
<dbReference type="InterPro" id="IPR011701">
    <property type="entry name" value="MFS"/>
</dbReference>
<feature type="transmembrane region" description="Helical" evidence="5">
    <location>
        <begin position="54"/>
        <end position="75"/>
    </location>
</feature>
<evidence type="ECO:0000313" key="7">
    <source>
        <dbReference type="EMBL" id="BBD99681.1"/>
    </source>
</evidence>
<dbReference type="PANTHER" id="PTHR11360">
    <property type="entry name" value="MONOCARBOXYLATE TRANSPORTER"/>
    <property type="match status" value="1"/>
</dbReference>
<dbReference type="KEGG" id="sami:SAMIE_1031820"/>
<feature type="transmembrane region" description="Helical" evidence="5">
    <location>
        <begin position="415"/>
        <end position="435"/>
    </location>
</feature>
<dbReference type="RefSeq" id="WP_083952512.1">
    <property type="nucleotide sequence ID" value="NZ_AP018664.1"/>
</dbReference>
<dbReference type="PANTHER" id="PTHR11360:SF290">
    <property type="entry name" value="MONOCARBOXYLATE MFS PERMEASE"/>
    <property type="match status" value="1"/>
</dbReference>
<keyword evidence="8" id="KW-1185">Reference proteome</keyword>
<feature type="transmembrane region" description="Helical" evidence="5">
    <location>
        <begin position="350"/>
        <end position="374"/>
    </location>
</feature>
<evidence type="ECO:0000256" key="5">
    <source>
        <dbReference type="SAM" id="Phobius"/>
    </source>
</evidence>
<feature type="transmembrane region" description="Helical" evidence="5">
    <location>
        <begin position="386"/>
        <end position="409"/>
    </location>
</feature>